<accession>A0A345NQY1</accession>
<dbReference type="OrthoDB" id="9787585at2"/>
<evidence type="ECO:0000256" key="1">
    <source>
        <dbReference type="SAM" id="MobiDB-lite"/>
    </source>
</evidence>
<dbReference type="GO" id="GO:0043138">
    <property type="term" value="F:3'-5' DNA helicase activity"/>
    <property type="evidence" value="ECO:0007669"/>
    <property type="project" value="TreeGrafter"/>
</dbReference>
<feature type="region of interest" description="Disordered" evidence="1">
    <location>
        <begin position="1"/>
        <end position="45"/>
    </location>
</feature>
<dbReference type="InterPro" id="IPR027417">
    <property type="entry name" value="P-loop_NTPase"/>
</dbReference>
<dbReference type="AlphaFoldDB" id="A0A345NQY1"/>
<dbReference type="GO" id="GO:0005829">
    <property type="term" value="C:cytosol"/>
    <property type="evidence" value="ECO:0007669"/>
    <property type="project" value="TreeGrafter"/>
</dbReference>
<dbReference type="GO" id="GO:0000725">
    <property type="term" value="P:recombinational repair"/>
    <property type="evidence" value="ECO:0007669"/>
    <property type="project" value="TreeGrafter"/>
</dbReference>
<dbReference type="InterPro" id="IPR000212">
    <property type="entry name" value="DNA_helicase_UvrD/REP"/>
</dbReference>
<protein>
    <submittedName>
        <fullName evidence="2">AAA family ATPase</fullName>
    </submittedName>
</protein>
<dbReference type="KEGG" id="orn:DV701_16155"/>
<evidence type="ECO:0000313" key="2">
    <source>
        <dbReference type="EMBL" id="AXH97439.1"/>
    </source>
</evidence>
<dbReference type="EMBL" id="CP031229">
    <property type="protein sequence ID" value="AXH97439.1"/>
    <property type="molecule type" value="Genomic_DNA"/>
</dbReference>
<dbReference type="PANTHER" id="PTHR11070">
    <property type="entry name" value="UVRD / RECB / PCRA DNA HELICASE FAMILY MEMBER"/>
    <property type="match status" value="1"/>
</dbReference>
<proteinExistence type="predicted"/>
<dbReference type="GO" id="GO:0005524">
    <property type="term" value="F:ATP binding"/>
    <property type="evidence" value="ECO:0007669"/>
    <property type="project" value="InterPro"/>
</dbReference>
<organism evidence="2 3">
    <name type="scientific">Ornithinimicrobium avium</name>
    <dbReference type="NCBI Taxonomy" id="2283195"/>
    <lineage>
        <taxon>Bacteria</taxon>
        <taxon>Bacillati</taxon>
        <taxon>Actinomycetota</taxon>
        <taxon>Actinomycetes</taxon>
        <taxon>Micrococcales</taxon>
        <taxon>Ornithinimicrobiaceae</taxon>
        <taxon>Ornithinimicrobium</taxon>
    </lineage>
</organism>
<evidence type="ECO:0000313" key="3">
    <source>
        <dbReference type="Proteomes" id="UP000253790"/>
    </source>
</evidence>
<name>A0A345NQY1_9MICO</name>
<dbReference type="PANTHER" id="PTHR11070:SF45">
    <property type="entry name" value="DNA 3'-5' HELICASE"/>
    <property type="match status" value="1"/>
</dbReference>
<dbReference type="GO" id="GO:0003677">
    <property type="term" value="F:DNA binding"/>
    <property type="evidence" value="ECO:0007669"/>
    <property type="project" value="InterPro"/>
</dbReference>
<dbReference type="SUPFAM" id="SSF52540">
    <property type="entry name" value="P-loop containing nucleoside triphosphate hydrolases"/>
    <property type="match status" value="1"/>
</dbReference>
<dbReference type="Gene3D" id="3.40.50.300">
    <property type="entry name" value="P-loop containing nucleotide triphosphate hydrolases"/>
    <property type="match status" value="2"/>
</dbReference>
<dbReference type="Proteomes" id="UP000253790">
    <property type="component" value="Chromosome"/>
</dbReference>
<sequence>MLTSSERASRSGPAGVDSSLPFPPAPPGSGGPVPASTPHTPHDPADELRAERAHLALARAELARMREHTLSLQADGGDAIAGESLARTLWLRARALQDDPRTTLFFGRIDTDAPERLYVGRRHVSDEAGDPVVVDWRAGVSTAFYRASPTEPMGVVRRRRFGVEGGELTAYEDELLGGDRGGRSAAGAGSAGEGAGSEILAREIERPRIGPMRDIVATIQPEQDEIVRADVATTICVQGAPGTGKTAVGLHRAAWLLYSFRDRLRRSGVLVVGPNRAFLEHVGAVLPSLGEVSVRHTTVEELVEHGAVRATDTAETARLKGEGRMAEVLRAALWAQVRPATEPLVVPRGSRKWRVPAHEVQDVLDELRTRGVRYDAARAMLPQRLAHAVLVAMERSGDSPDDKVQDSVARSAPMKAYVRAVWPQVTPQAVLHQVLSTGEGLAEDQRAMVWDRPSRTPVAARWSAADLVLLDELADLLERTPSLGHVVLDEAQDLSAMQLRAVGRRASTGSLTVLGDIAQGTTPWATGSWRESLRHLGKDLGSDGVHLEVLDRGFRVPAAVIGYAARLLPLMAPGLGAPVSVRSDPGRLDLAAVADPVLGAVAAAREASAHEGSVGVIVPDAWVERVAAALAAAGLEHEVLDGSHAEERILPLHVVPATVAKGLEFDQVVVVEPAAIAAAEPDGRSGLRRLYVVLTRAVSGLTVVHAEPLPQALAG</sequence>
<gene>
    <name evidence="2" type="ORF">DV701_16155</name>
</gene>
<reference evidence="2 3" key="1">
    <citation type="submission" date="2018-07" db="EMBL/GenBank/DDBJ databases">
        <title>Complete genome sequencing of Ornithinimicrobium sp. AMA3305.</title>
        <authorList>
            <person name="Bae J.-W."/>
        </authorList>
    </citation>
    <scope>NUCLEOTIDE SEQUENCE [LARGE SCALE GENOMIC DNA]</scope>
    <source>
        <strain evidence="2 3">AMA3305</strain>
    </source>
</reference>
<keyword evidence="3" id="KW-1185">Reference proteome</keyword>